<evidence type="ECO:0000313" key="4">
    <source>
        <dbReference type="Proteomes" id="UP000649617"/>
    </source>
</evidence>
<reference evidence="3" key="1">
    <citation type="submission" date="2021-02" db="EMBL/GenBank/DDBJ databases">
        <authorList>
            <person name="Dougan E. K."/>
            <person name="Rhodes N."/>
            <person name="Thang M."/>
            <person name="Chan C."/>
        </authorList>
    </citation>
    <scope>NUCLEOTIDE SEQUENCE</scope>
</reference>
<dbReference type="OrthoDB" id="416253at2759"/>
<evidence type="ECO:0000256" key="1">
    <source>
        <dbReference type="SAM" id="SignalP"/>
    </source>
</evidence>
<protein>
    <submittedName>
        <fullName evidence="3">BamB protein</fullName>
    </submittedName>
</protein>
<evidence type="ECO:0000313" key="3">
    <source>
        <dbReference type="EMBL" id="CAE7730277.1"/>
    </source>
</evidence>
<dbReference type="InterPro" id="IPR018391">
    <property type="entry name" value="PQQ_b-propeller_rpt"/>
</dbReference>
<dbReference type="PANTHER" id="PTHR34512:SF30">
    <property type="entry name" value="OUTER MEMBRANE PROTEIN ASSEMBLY FACTOR BAMB"/>
    <property type="match status" value="1"/>
</dbReference>
<dbReference type="Gene3D" id="2.130.10.10">
    <property type="entry name" value="YVTN repeat-like/Quinoprotein amine dehydrogenase"/>
    <property type="match status" value="2"/>
</dbReference>
<gene>
    <name evidence="3" type="primary">bamB</name>
    <name evidence="3" type="ORF">SPIL2461_LOCUS20941</name>
</gene>
<dbReference type="AlphaFoldDB" id="A0A812XDE3"/>
<feature type="chain" id="PRO_5032368913" evidence="1">
    <location>
        <begin position="20"/>
        <end position="456"/>
    </location>
</feature>
<dbReference type="InterPro" id="IPR002372">
    <property type="entry name" value="PQQ_rpt_dom"/>
</dbReference>
<dbReference type="InterPro" id="IPR015943">
    <property type="entry name" value="WD40/YVTN_repeat-like_dom_sf"/>
</dbReference>
<dbReference type="EMBL" id="CAJNIZ010045804">
    <property type="protein sequence ID" value="CAE7730277.1"/>
    <property type="molecule type" value="Genomic_DNA"/>
</dbReference>
<feature type="signal peptide" evidence="1">
    <location>
        <begin position="1"/>
        <end position="19"/>
    </location>
</feature>
<organism evidence="3 4">
    <name type="scientific">Symbiodinium pilosum</name>
    <name type="common">Dinoflagellate</name>
    <dbReference type="NCBI Taxonomy" id="2952"/>
    <lineage>
        <taxon>Eukaryota</taxon>
        <taxon>Sar</taxon>
        <taxon>Alveolata</taxon>
        <taxon>Dinophyceae</taxon>
        <taxon>Suessiales</taxon>
        <taxon>Symbiodiniaceae</taxon>
        <taxon>Symbiodinium</taxon>
    </lineage>
</organism>
<keyword evidence="1" id="KW-0732">Signal</keyword>
<evidence type="ECO:0000259" key="2">
    <source>
        <dbReference type="Pfam" id="PF13360"/>
    </source>
</evidence>
<proteinExistence type="predicted"/>
<comment type="caution">
    <text evidence="3">The sequence shown here is derived from an EMBL/GenBank/DDBJ whole genome shotgun (WGS) entry which is preliminary data.</text>
</comment>
<dbReference type="Proteomes" id="UP000649617">
    <property type="component" value="Unassembled WGS sequence"/>
</dbReference>
<dbReference type="SMART" id="SM00564">
    <property type="entry name" value="PQQ"/>
    <property type="match status" value="5"/>
</dbReference>
<accession>A0A812XDE3</accession>
<dbReference type="InterPro" id="IPR011047">
    <property type="entry name" value="Quinoprotein_ADH-like_sf"/>
</dbReference>
<name>A0A812XDE3_SYMPI</name>
<dbReference type="PANTHER" id="PTHR34512">
    <property type="entry name" value="CELL SURFACE PROTEIN"/>
    <property type="match status" value="1"/>
</dbReference>
<dbReference type="SUPFAM" id="SSF50998">
    <property type="entry name" value="Quinoprotein alcohol dehydrogenase-like"/>
    <property type="match status" value="1"/>
</dbReference>
<keyword evidence="4" id="KW-1185">Reference proteome</keyword>
<dbReference type="Pfam" id="PF13360">
    <property type="entry name" value="PQQ_2"/>
    <property type="match status" value="1"/>
</dbReference>
<sequence length="456" mass="49132">MARALLAAVATGSLGFCLADAVEGDCKDGEQQGLSFIQAKAMARDPASKKAVEYHWGSGRGNFPEYAVSHATAPFELAKKIAWTWSHPMGRFATLTYGTAIDHQRNIYLSGADGVRKFDESGKQLWEYESLPAEMMDAPSLHDGKVIGSDTKGNVVALDMETGKVVWKSKVAKEIGQDNGFTMAKGGVALAACDWRNPGPKGEANHRIQALNASTGNLMWSYEPDNPVWNFLPLFVDDGDFVFQDLTGKAYRVDLHTGNVLWKNGGLDGTWTDGGAAVGNGMVFTVHNNEKAPLDGLTEFNPGTLSAFNLKTGDLVWKVVTPRPPNNAPAVGKVRNLDGLSVVMPVCQQVVPGSNCDVHVYSADNGNLQWVFHGPQQTGLLQAGDMEGLAFRTARGVRGMCLPNGWSAPSIDAEGTVFVGNEEGNLYALRDVDGNGVIYGDDEMQSFDTKVLRTWA</sequence>
<feature type="domain" description="Pyrrolo-quinoline quinone repeat" evidence="2">
    <location>
        <begin position="114"/>
        <end position="263"/>
    </location>
</feature>